<sequence>MDRDTEDLDGCMHQSSGEGSEGAEEMNDDRSTGEDTAGLEINTRTLAKCE</sequence>
<dbReference type="AlphaFoldDB" id="A0A9D4LCP8"/>
<evidence type="ECO:0000256" key="1">
    <source>
        <dbReference type="SAM" id="MobiDB-lite"/>
    </source>
</evidence>
<feature type="region of interest" description="Disordered" evidence="1">
    <location>
        <begin position="1"/>
        <end position="50"/>
    </location>
</feature>
<accession>A0A9D4LCP8</accession>
<proteinExistence type="predicted"/>
<dbReference type="EMBL" id="JAIWYP010000003">
    <property type="protein sequence ID" value="KAH3854591.1"/>
    <property type="molecule type" value="Genomic_DNA"/>
</dbReference>
<keyword evidence="3" id="KW-1185">Reference proteome</keyword>
<evidence type="ECO:0000313" key="2">
    <source>
        <dbReference type="EMBL" id="KAH3854591.1"/>
    </source>
</evidence>
<comment type="caution">
    <text evidence="2">The sequence shown here is derived from an EMBL/GenBank/DDBJ whole genome shotgun (WGS) entry which is preliminary data.</text>
</comment>
<reference evidence="2" key="1">
    <citation type="journal article" date="2019" name="bioRxiv">
        <title>The Genome of the Zebra Mussel, Dreissena polymorpha: A Resource for Invasive Species Research.</title>
        <authorList>
            <person name="McCartney M.A."/>
            <person name="Auch B."/>
            <person name="Kono T."/>
            <person name="Mallez S."/>
            <person name="Zhang Y."/>
            <person name="Obille A."/>
            <person name="Becker A."/>
            <person name="Abrahante J.E."/>
            <person name="Garbe J."/>
            <person name="Badalamenti J.P."/>
            <person name="Herman A."/>
            <person name="Mangelson H."/>
            <person name="Liachko I."/>
            <person name="Sullivan S."/>
            <person name="Sone E.D."/>
            <person name="Koren S."/>
            <person name="Silverstein K.A.T."/>
            <person name="Beckman K.B."/>
            <person name="Gohl D.M."/>
        </authorList>
    </citation>
    <scope>NUCLEOTIDE SEQUENCE</scope>
    <source>
        <strain evidence="2">Duluth1</strain>
        <tissue evidence="2">Whole animal</tissue>
    </source>
</reference>
<evidence type="ECO:0000313" key="3">
    <source>
        <dbReference type="Proteomes" id="UP000828390"/>
    </source>
</evidence>
<gene>
    <name evidence="2" type="ORF">DPMN_097136</name>
</gene>
<protein>
    <submittedName>
        <fullName evidence="2">Uncharacterized protein</fullName>
    </submittedName>
</protein>
<organism evidence="2 3">
    <name type="scientific">Dreissena polymorpha</name>
    <name type="common">Zebra mussel</name>
    <name type="synonym">Mytilus polymorpha</name>
    <dbReference type="NCBI Taxonomy" id="45954"/>
    <lineage>
        <taxon>Eukaryota</taxon>
        <taxon>Metazoa</taxon>
        <taxon>Spiralia</taxon>
        <taxon>Lophotrochozoa</taxon>
        <taxon>Mollusca</taxon>
        <taxon>Bivalvia</taxon>
        <taxon>Autobranchia</taxon>
        <taxon>Heteroconchia</taxon>
        <taxon>Euheterodonta</taxon>
        <taxon>Imparidentia</taxon>
        <taxon>Neoheterodontei</taxon>
        <taxon>Myida</taxon>
        <taxon>Dreissenoidea</taxon>
        <taxon>Dreissenidae</taxon>
        <taxon>Dreissena</taxon>
    </lineage>
</organism>
<name>A0A9D4LCP8_DREPO</name>
<reference evidence="2" key="2">
    <citation type="submission" date="2020-11" db="EMBL/GenBank/DDBJ databases">
        <authorList>
            <person name="McCartney M.A."/>
            <person name="Auch B."/>
            <person name="Kono T."/>
            <person name="Mallez S."/>
            <person name="Becker A."/>
            <person name="Gohl D.M."/>
            <person name="Silverstein K.A.T."/>
            <person name="Koren S."/>
            <person name="Bechman K.B."/>
            <person name="Herman A."/>
            <person name="Abrahante J.E."/>
            <person name="Garbe J."/>
        </authorList>
    </citation>
    <scope>NUCLEOTIDE SEQUENCE</scope>
    <source>
        <strain evidence="2">Duluth1</strain>
        <tissue evidence="2">Whole animal</tissue>
    </source>
</reference>
<dbReference type="Proteomes" id="UP000828390">
    <property type="component" value="Unassembled WGS sequence"/>
</dbReference>